<feature type="compositionally biased region" description="Basic and acidic residues" evidence="1">
    <location>
        <begin position="13"/>
        <end position="31"/>
    </location>
</feature>
<evidence type="ECO:0000313" key="3">
    <source>
        <dbReference type="EMBL" id="PSJ36529.1"/>
    </source>
</evidence>
<sequence>MLSIGRFAMSKKSRNEVAQKDEAGARSHEESALAAAPREMAPGLAPTEIAEVEANLGGFRFRARAQMSPAGLLAIGGLVGAILLSTAVVVRAARR</sequence>
<comment type="caution">
    <text evidence="3">The sequence shown here is derived from an EMBL/GenBank/DDBJ whole genome shotgun (WGS) entry which is preliminary data.</text>
</comment>
<evidence type="ECO:0000256" key="2">
    <source>
        <dbReference type="SAM" id="Phobius"/>
    </source>
</evidence>
<feature type="transmembrane region" description="Helical" evidence="2">
    <location>
        <begin position="70"/>
        <end position="93"/>
    </location>
</feature>
<proteinExistence type="predicted"/>
<keyword evidence="2" id="KW-0812">Transmembrane</keyword>
<evidence type="ECO:0000313" key="4">
    <source>
        <dbReference type="Proteomes" id="UP000241167"/>
    </source>
</evidence>
<keyword evidence="2" id="KW-1133">Transmembrane helix</keyword>
<evidence type="ECO:0000256" key="1">
    <source>
        <dbReference type="SAM" id="MobiDB-lite"/>
    </source>
</evidence>
<dbReference type="EMBL" id="PXYI01000013">
    <property type="protein sequence ID" value="PSJ36529.1"/>
    <property type="molecule type" value="Genomic_DNA"/>
</dbReference>
<dbReference type="AlphaFoldDB" id="A0A2P7QEY2"/>
<dbReference type="Proteomes" id="UP000241167">
    <property type="component" value="Unassembled WGS sequence"/>
</dbReference>
<feature type="region of interest" description="Disordered" evidence="1">
    <location>
        <begin position="1"/>
        <end position="38"/>
    </location>
</feature>
<reference evidence="3 4" key="1">
    <citation type="submission" date="2018-03" db="EMBL/GenBank/DDBJ databases">
        <title>The draft genome of Sphingosinicella sp. GL-C-18.</title>
        <authorList>
            <person name="Liu L."/>
            <person name="Li L."/>
            <person name="Liang L."/>
            <person name="Zhang X."/>
            <person name="Wang T."/>
        </authorList>
    </citation>
    <scope>NUCLEOTIDE SEQUENCE [LARGE SCALE GENOMIC DNA]</scope>
    <source>
        <strain evidence="3 4">GL-C-18</strain>
    </source>
</reference>
<organism evidence="3 4">
    <name type="scientific">Allosphingosinicella deserti</name>
    <dbReference type="NCBI Taxonomy" id="2116704"/>
    <lineage>
        <taxon>Bacteria</taxon>
        <taxon>Pseudomonadati</taxon>
        <taxon>Pseudomonadota</taxon>
        <taxon>Alphaproteobacteria</taxon>
        <taxon>Sphingomonadales</taxon>
        <taxon>Sphingomonadaceae</taxon>
        <taxon>Allosphingosinicella</taxon>
    </lineage>
</organism>
<protein>
    <submittedName>
        <fullName evidence="3">Uncharacterized protein</fullName>
    </submittedName>
</protein>
<gene>
    <name evidence="3" type="ORF">C7I55_26035</name>
</gene>
<name>A0A2P7QEY2_9SPHN</name>
<accession>A0A2P7QEY2</accession>
<keyword evidence="4" id="KW-1185">Reference proteome</keyword>
<keyword evidence="2" id="KW-0472">Membrane</keyword>